<dbReference type="NCBIfam" id="NF009789">
    <property type="entry name" value="PRK13281.1"/>
    <property type="match status" value="1"/>
</dbReference>
<dbReference type="InterPro" id="IPR007079">
    <property type="entry name" value="SuccinylArg_d-Hdrlase_AstB"/>
</dbReference>
<proteinExistence type="inferred from homology"/>
<organism evidence="5 6">
    <name type="scientific">Massilia antarctica</name>
    <dbReference type="NCBI Taxonomy" id="2765360"/>
    <lineage>
        <taxon>Bacteria</taxon>
        <taxon>Pseudomonadati</taxon>
        <taxon>Pseudomonadota</taxon>
        <taxon>Betaproteobacteria</taxon>
        <taxon>Burkholderiales</taxon>
        <taxon>Oxalobacteraceae</taxon>
        <taxon>Telluria group</taxon>
        <taxon>Massilia</taxon>
    </lineage>
</organism>
<evidence type="ECO:0000313" key="5">
    <source>
        <dbReference type="EMBL" id="QPI51043.1"/>
    </source>
</evidence>
<dbReference type="PANTHER" id="PTHR30420:SF2">
    <property type="entry name" value="N-SUCCINYLARGININE DIHYDROLASE"/>
    <property type="match status" value="1"/>
</dbReference>
<feature type="binding site" evidence="3">
    <location>
        <position position="215"/>
    </location>
    <ligand>
        <name>substrate</name>
    </ligand>
</feature>
<dbReference type="Pfam" id="PF04996">
    <property type="entry name" value="AstB"/>
    <property type="match status" value="1"/>
</dbReference>
<feature type="binding site" evidence="3">
    <location>
        <begin position="138"/>
        <end position="139"/>
    </location>
    <ligand>
        <name>substrate</name>
    </ligand>
</feature>
<evidence type="ECO:0000256" key="3">
    <source>
        <dbReference type="HAMAP-Rule" id="MF_01172"/>
    </source>
</evidence>
<comment type="subunit">
    <text evidence="3">Homodimer.</text>
</comment>
<protein>
    <recommendedName>
        <fullName evidence="3 4">N-succinylarginine dihydrolase</fullName>
        <ecNumber evidence="3 4">3.5.3.23</ecNumber>
    </recommendedName>
</protein>
<feature type="active site" evidence="3">
    <location>
        <position position="251"/>
    </location>
</feature>
<dbReference type="PANTHER" id="PTHR30420">
    <property type="entry name" value="N-SUCCINYLARGININE DIHYDROLASE"/>
    <property type="match status" value="1"/>
</dbReference>
<evidence type="ECO:0000313" key="6">
    <source>
        <dbReference type="Proteomes" id="UP000662888"/>
    </source>
</evidence>
<dbReference type="EMBL" id="CP065053">
    <property type="protein sequence ID" value="QPI51043.1"/>
    <property type="molecule type" value="Genomic_DNA"/>
</dbReference>
<feature type="binding site" evidence="3">
    <location>
        <position position="111"/>
    </location>
    <ligand>
        <name>substrate</name>
    </ligand>
</feature>
<dbReference type="SUPFAM" id="SSF55909">
    <property type="entry name" value="Pentein"/>
    <property type="match status" value="1"/>
</dbReference>
<feature type="binding site" evidence="3">
    <location>
        <position position="253"/>
    </location>
    <ligand>
        <name>substrate</name>
    </ligand>
</feature>
<evidence type="ECO:0000256" key="1">
    <source>
        <dbReference type="ARBA" id="ARBA00022503"/>
    </source>
</evidence>
<dbReference type="Proteomes" id="UP000662888">
    <property type="component" value="Chromosome"/>
</dbReference>
<name>A0AA48WFU9_9BURK</name>
<evidence type="ECO:0000256" key="2">
    <source>
        <dbReference type="ARBA" id="ARBA00022801"/>
    </source>
</evidence>
<dbReference type="InterPro" id="IPR037031">
    <property type="entry name" value="AstB_sf"/>
</dbReference>
<dbReference type="HAMAP" id="MF_01172">
    <property type="entry name" value="AstB"/>
    <property type="match status" value="1"/>
</dbReference>
<dbReference type="EC" id="3.5.3.23" evidence="3 4"/>
<dbReference type="NCBIfam" id="TIGR03241">
    <property type="entry name" value="arg_catab_astB"/>
    <property type="match status" value="1"/>
</dbReference>
<comment type="similarity">
    <text evidence="3">Belongs to the succinylarginine dihydrolase family.</text>
</comment>
<feature type="binding site" evidence="3">
    <location>
        <begin position="20"/>
        <end position="29"/>
    </location>
    <ligand>
        <name>substrate</name>
    </ligand>
</feature>
<feature type="binding site" evidence="3">
    <location>
        <position position="366"/>
    </location>
    <ligand>
        <name>substrate</name>
    </ligand>
</feature>
<gene>
    <name evidence="3 5" type="primary">astB</name>
    <name evidence="5" type="ORF">IV454_05690</name>
</gene>
<dbReference type="Gene3D" id="3.75.10.20">
    <property type="entry name" value="Succinylarginine dihydrolase"/>
    <property type="match status" value="1"/>
</dbReference>
<keyword evidence="1 3" id="KW-0056">Arginine metabolism</keyword>
<keyword evidence="6" id="KW-1185">Reference proteome</keyword>
<accession>A0AA48WFU9</accession>
<comment type="pathway">
    <text evidence="3">Amino-acid degradation; L-arginine degradation via AST pathway; L-glutamate and succinate from L-arginine: step 2/5.</text>
</comment>
<dbReference type="GO" id="GO:0009015">
    <property type="term" value="F:N-succinylarginine dihydrolase activity"/>
    <property type="evidence" value="ECO:0007669"/>
    <property type="project" value="UniProtKB-EC"/>
</dbReference>
<dbReference type="RefSeq" id="WP_206090688.1">
    <property type="nucleotide sequence ID" value="NZ_CP065053.1"/>
</dbReference>
<sequence>MQSAREFNFDGLVGPSHNYAGLSFGNVASFSNVKSASNPREAALQGLAKMRELAARGFAQAVMPPQARPNFRLLRRIGFTGTDADVLARAYRESPVILACAYSASPMWTANAATVSPSADTFDGRAHFTAANLNNKLHRSEEHLQSTRTLRALFADERHFAVHEALPPTSAFGDEGAANHTRFCATHGGKGVEFFTYGRVEFDPSAPAPKKYPARQTLEASQAIARLHGLDSARTVFASQNPDVIDQGVFHNDVIAVGNGNVLFYHEQAFHDEGAVLNSLRNALACVEAELTAIRVDSQVVAVGDAVASYLFNSQLLTKPDGTMALVIPQECQENRAVARYLEELVASGGPVDELIHFDLRQSMRNGGGPACLRLRVALTGAEIAAMHQGVIMTEALYDTLVAWVGKYYRDHLEPKDLADPQLALECSAALEELSRILGLPGLYDLT</sequence>
<comment type="function">
    <text evidence="3">Catalyzes the hydrolysis of N(2)-succinylarginine into N(2)-succinylornithine, ammonia and CO(2).</text>
</comment>
<feature type="active site" description="Nucleophile" evidence="3">
    <location>
        <position position="372"/>
    </location>
</feature>
<comment type="catalytic activity">
    <reaction evidence="3">
        <text>N(2)-succinyl-L-arginine + 2 H2O + 2 H(+) = N(2)-succinyl-L-ornithine + 2 NH4(+) + CO2</text>
        <dbReference type="Rhea" id="RHEA:19533"/>
        <dbReference type="ChEBI" id="CHEBI:15377"/>
        <dbReference type="ChEBI" id="CHEBI:15378"/>
        <dbReference type="ChEBI" id="CHEBI:16526"/>
        <dbReference type="ChEBI" id="CHEBI:28938"/>
        <dbReference type="ChEBI" id="CHEBI:58241"/>
        <dbReference type="ChEBI" id="CHEBI:58514"/>
        <dbReference type="EC" id="3.5.3.23"/>
    </reaction>
</comment>
<evidence type="ECO:0000256" key="4">
    <source>
        <dbReference type="NCBIfam" id="TIGR03241"/>
    </source>
</evidence>
<keyword evidence="2 3" id="KW-0378">Hydrolase</keyword>
<feature type="active site" evidence="3">
    <location>
        <position position="175"/>
    </location>
</feature>
<reference evidence="5 6" key="1">
    <citation type="submission" date="2020-11" db="EMBL/GenBank/DDBJ databases">
        <authorList>
            <person name="Sun Q."/>
        </authorList>
    </citation>
    <scope>NUCLEOTIDE SEQUENCE [LARGE SCALE GENOMIC DNA]</scope>
    <source>
        <strain evidence="5 6">P8398</strain>
    </source>
</reference>